<comment type="caution">
    <text evidence="1">The sequence shown here is derived from an EMBL/GenBank/DDBJ whole genome shotgun (WGS) entry which is preliminary data.</text>
</comment>
<dbReference type="EMBL" id="CAJVQB010028108">
    <property type="protein sequence ID" value="CAG8811774.1"/>
    <property type="molecule type" value="Genomic_DNA"/>
</dbReference>
<feature type="non-terminal residue" evidence="1">
    <location>
        <position position="1"/>
    </location>
</feature>
<name>A0ABN7W307_GIGMA</name>
<evidence type="ECO:0000313" key="1">
    <source>
        <dbReference type="EMBL" id="CAG8811774.1"/>
    </source>
</evidence>
<keyword evidence="2" id="KW-1185">Reference proteome</keyword>
<dbReference type="Proteomes" id="UP000789901">
    <property type="component" value="Unassembled WGS sequence"/>
</dbReference>
<sequence>GGRKDRTILTDPREFMSSKAQEKDNNCKILIIDEKVSIEEWHKDKYGRPLDRDALSHTCNLWIRKVIEFRRMVKKKEHKTFEHYKKSRMYNDGNEIDIDCSEIKGLKKGFGLDDNGVNRTVVNKSNSYKKEIGIEDISVIANEIKKDKKIEMTNKEERKKSTKNRILESKDFESKVKRRELVKTKDMLNVGIMNVKRDKACGWYLGSTKDTNSASKFELSISLFKNRKAKLEWNLEPTEDGYQRDVDFYLINMKTKAVDMGIKNDKNKGIVMGCKIGSKKEDNKRKIVNDNRRYHVNNKKIEDLPISDREVIQMQW</sequence>
<evidence type="ECO:0000313" key="2">
    <source>
        <dbReference type="Proteomes" id="UP000789901"/>
    </source>
</evidence>
<protein>
    <submittedName>
        <fullName evidence="1">34299_t:CDS:1</fullName>
    </submittedName>
</protein>
<accession>A0ABN7W307</accession>
<gene>
    <name evidence="1" type="ORF">GMARGA_LOCUS25414</name>
</gene>
<reference evidence="1 2" key="1">
    <citation type="submission" date="2021-06" db="EMBL/GenBank/DDBJ databases">
        <authorList>
            <person name="Kallberg Y."/>
            <person name="Tangrot J."/>
            <person name="Rosling A."/>
        </authorList>
    </citation>
    <scope>NUCLEOTIDE SEQUENCE [LARGE SCALE GENOMIC DNA]</scope>
    <source>
        <strain evidence="1 2">120-4 pot B 10/14</strain>
    </source>
</reference>
<proteinExistence type="predicted"/>
<organism evidence="1 2">
    <name type="scientific">Gigaspora margarita</name>
    <dbReference type="NCBI Taxonomy" id="4874"/>
    <lineage>
        <taxon>Eukaryota</taxon>
        <taxon>Fungi</taxon>
        <taxon>Fungi incertae sedis</taxon>
        <taxon>Mucoromycota</taxon>
        <taxon>Glomeromycotina</taxon>
        <taxon>Glomeromycetes</taxon>
        <taxon>Diversisporales</taxon>
        <taxon>Gigasporaceae</taxon>
        <taxon>Gigaspora</taxon>
    </lineage>
</organism>